<protein>
    <submittedName>
        <fullName evidence="1">Uncharacterized protein</fullName>
    </submittedName>
</protein>
<reference evidence="1" key="1">
    <citation type="journal article" date="2021" name="Proc. Natl. Acad. Sci. U.S.A.">
        <title>A Catalog of Tens of Thousands of Viruses from Human Metagenomes Reveals Hidden Associations with Chronic Diseases.</title>
        <authorList>
            <person name="Tisza M.J."/>
            <person name="Buck C.B."/>
        </authorList>
    </citation>
    <scope>NUCLEOTIDE SEQUENCE</scope>
    <source>
        <strain evidence="1">CttG313</strain>
    </source>
</reference>
<sequence length="61" mass="7161">MKKFKIIGYVTIGFEKIIECESFEEAEEQANVIALTEDVDGRDMNEWFDNVEVEEVEELEE</sequence>
<evidence type="ECO:0000313" key="1">
    <source>
        <dbReference type="EMBL" id="DAF85064.1"/>
    </source>
</evidence>
<accession>A0A8S5TSA3</accession>
<name>A0A8S5TSA3_9CAUD</name>
<dbReference type="EMBL" id="BK015917">
    <property type="protein sequence ID" value="DAF85064.1"/>
    <property type="molecule type" value="Genomic_DNA"/>
</dbReference>
<organism evidence="1">
    <name type="scientific">Siphoviridae sp. cttG313</name>
    <dbReference type="NCBI Taxonomy" id="2825704"/>
    <lineage>
        <taxon>Viruses</taxon>
        <taxon>Duplodnaviria</taxon>
        <taxon>Heunggongvirae</taxon>
        <taxon>Uroviricota</taxon>
        <taxon>Caudoviricetes</taxon>
    </lineage>
</organism>
<proteinExistence type="predicted"/>